<name>A0AA88H8I4_ARTSF</name>
<sequence length="310" mass="36230">MSCNNCEIELFNGILQFATDDAILELYYNHGMLLRSIDCPVCGQTCVKSGIYFRCQKTWRISIRDGREFETTKCNFRKSIFHKTWLERSQLALQQNFRFMMMWLQTNASREKLIFNNVGISKQTIVDWSMFCREVCIYACHSSTVRLGGEGIIVEIDEAKFGKRKYNRGRIVDGVWVFGGIERFTGNSFMVAVPDRSSATLLGIIRDKILPGTTIISDCWRAYDCLAHHGFQHLRVNHSLNFVDPTTGAHTQNIERTWREVRDNIPTYGRREEHMEGYLAEYYFKKKYSVRLRMHYFMNFISELYNPSSG</sequence>
<dbReference type="Pfam" id="PF12762">
    <property type="entry name" value="DDE_Tnp_IS1595"/>
    <property type="match status" value="1"/>
</dbReference>
<dbReference type="InterPro" id="IPR024445">
    <property type="entry name" value="Tnp_ISXO2-like"/>
</dbReference>
<keyword evidence="3" id="KW-1185">Reference proteome</keyword>
<dbReference type="AlphaFoldDB" id="A0AA88H8I4"/>
<dbReference type="Proteomes" id="UP001187531">
    <property type="component" value="Unassembled WGS sequence"/>
</dbReference>
<proteinExistence type="predicted"/>
<dbReference type="NCBIfam" id="NF033547">
    <property type="entry name" value="transpos_IS1595"/>
    <property type="match status" value="1"/>
</dbReference>
<reference evidence="2" key="1">
    <citation type="submission" date="2023-07" db="EMBL/GenBank/DDBJ databases">
        <title>Chromosome-level genome assembly of Artemia franciscana.</title>
        <authorList>
            <person name="Jo E."/>
        </authorList>
    </citation>
    <scope>NUCLEOTIDE SEQUENCE</scope>
    <source>
        <tissue evidence="2">Whole body</tissue>
    </source>
</reference>
<gene>
    <name evidence="2" type="ORF">QYM36_018651</name>
</gene>
<feature type="domain" description="ISXO2-like transposase" evidence="1">
    <location>
        <begin position="146"/>
        <end position="287"/>
    </location>
</feature>
<dbReference type="PANTHER" id="PTHR47163:SF2">
    <property type="entry name" value="SI:DKEY-17M8.2"/>
    <property type="match status" value="1"/>
</dbReference>
<dbReference type="InterPro" id="IPR053164">
    <property type="entry name" value="IS1016-like_transposase"/>
</dbReference>
<evidence type="ECO:0000313" key="3">
    <source>
        <dbReference type="Proteomes" id="UP001187531"/>
    </source>
</evidence>
<organism evidence="2 3">
    <name type="scientific">Artemia franciscana</name>
    <name type="common">Brine shrimp</name>
    <name type="synonym">Artemia sanfranciscana</name>
    <dbReference type="NCBI Taxonomy" id="6661"/>
    <lineage>
        <taxon>Eukaryota</taxon>
        <taxon>Metazoa</taxon>
        <taxon>Ecdysozoa</taxon>
        <taxon>Arthropoda</taxon>
        <taxon>Crustacea</taxon>
        <taxon>Branchiopoda</taxon>
        <taxon>Anostraca</taxon>
        <taxon>Artemiidae</taxon>
        <taxon>Artemia</taxon>
    </lineage>
</organism>
<dbReference type="PANTHER" id="PTHR47163">
    <property type="entry name" value="DDE_TNP_IS1595 DOMAIN-CONTAINING PROTEIN"/>
    <property type="match status" value="1"/>
</dbReference>
<comment type="caution">
    <text evidence="2">The sequence shown here is derived from an EMBL/GenBank/DDBJ whole genome shotgun (WGS) entry which is preliminary data.</text>
</comment>
<dbReference type="EMBL" id="JAVRJZ010000181">
    <property type="protein sequence ID" value="KAK2702741.1"/>
    <property type="molecule type" value="Genomic_DNA"/>
</dbReference>
<evidence type="ECO:0000313" key="2">
    <source>
        <dbReference type="EMBL" id="KAK2702741.1"/>
    </source>
</evidence>
<accession>A0AA88H8I4</accession>
<protein>
    <recommendedName>
        <fullName evidence="1">ISXO2-like transposase domain-containing protein</fullName>
    </recommendedName>
</protein>
<dbReference type="SMART" id="SM01126">
    <property type="entry name" value="DDE_Tnp_IS1595"/>
    <property type="match status" value="1"/>
</dbReference>
<evidence type="ECO:0000259" key="1">
    <source>
        <dbReference type="SMART" id="SM01126"/>
    </source>
</evidence>